<feature type="chain" id="PRO_5009603213" description="Secreted protein" evidence="1">
    <location>
        <begin position="28"/>
        <end position="91"/>
    </location>
</feature>
<dbReference type="GeneID" id="34553863"/>
<name>A0A1G4BQV9_9PEZI</name>
<accession>A0A1G4BQV9</accession>
<evidence type="ECO:0008006" key="4">
    <source>
        <dbReference type="Google" id="ProtNLM"/>
    </source>
</evidence>
<organism evidence="2 3">
    <name type="scientific">Colletotrichum orchidophilum</name>
    <dbReference type="NCBI Taxonomy" id="1209926"/>
    <lineage>
        <taxon>Eukaryota</taxon>
        <taxon>Fungi</taxon>
        <taxon>Dikarya</taxon>
        <taxon>Ascomycota</taxon>
        <taxon>Pezizomycotina</taxon>
        <taxon>Sordariomycetes</taxon>
        <taxon>Hypocreomycetidae</taxon>
        <taxon>Glomerellales</taxon>
        <taxon>Glomerellaceae</taxon>
        <taxon>Colletotrichum</taxon>
    </lineage>
</organism>
<keyword evidence="1" id="KW-0732">Signal</keyword>
<dbReference type="AlphaFoldDB" id="A0A1G4BQV9"/>
<evidence type="ECO:0000313" key="3">
    <source>
        <dbReference type="Proteomes" id="UP000176998"/>
    </source>
</evidence>
<gene>
    <name evidence="2" type="ORF">CORC01_00696</name>
</gene>
<keyword evidence="3" id="KW-1185">Reference proteome</keyword>
<dbReference type="EMBL" id="MJBS01000004">
    <property type="protein sequence ID" value="OHF03834.1"/>
    <property type="molecule type" value="Genomic_DNA"/>
</dbReference>
<reference evidence="2 3" key="1">
    <citation type="submission" date="2016-09" db="EMBL/GenBank/DDBJ databases">
        <authorList>
            <person name="Capua I."/>
            <person name="De Benedictis P."/>
            <person name="Joannis T."/>
            <person name="Lombin L.H."/>
            <person name="Cattoli G."/>
        </authorList>
    </citation>
    <scope>NUCLEOTIDE SEQUENCE [LARGE SCALE GENOMIC DNA]</scope>
    <source>
        <strain evidence="2 3">IMI 309357</strain>
    </source>
</reference>
<protein>
    <recommendedName>
        <fullName evidence="4">Secreted protein</fullName>
    </recommendedName>
</protein>
<evidence type="ECO:0000313" key="2">
    <source>
        <dbReference type="EMBL" id="OHF03834.1"/>
    </source>
</evidence>
<proteinExistence type="predicted"/>
<dbReference type="Proteomes" id="UP000176998">
    <property type="component" value="Unassembled WGS sequence"/>
</dbReference>
<dbReference type="RefSeq" id="XP_022480970.1">
    <property type="nucleotide sequence ID" value="XM_022612353.1"/>
</dbReference>
<evidence type="ECO:0000256" key="1">
    <source>
        <dbReference type="SAM" id="SignalP"/>
    </source>
</evidence>
<comment type="caution">
    <text evidence="2">The sequence shown here is derived from an EMBL/GenBank/DDBJ whole genome shotgun (WGS) entry which is preliminary data.</text>
</comment>
<feature type="signal peptide" evidence="1">
    <location>
        <begin position="1"/>
        <end position="27"/>
    </location>
</feature>
<sequence>MRLWPDQTRQWLLPLILLLYRLVPCCCMRRTWQTHPYLAAKLHLELFDHMDFQRTTRSHGQCSQLYHYRGQLLPAMEVFTLKYLGLSEASS</sequence>